<feature type="transmembrane region" description="Helical" evidence="1">
    <location>
        <begin position="95"/>
        <end position="115"/>
    </location>
</feature>
<dbReference type="Pfam" id="PF07690">
    <property type="entry name" value="MFS_1"/>
    <property type="match status" value="1"/>
</dbReference>
<dbReference type="InterPro" id="IPR036259">
    <property type="entry name" value="MFS_trans_sf"/>
</dbReference>
<dbReference type="EMBL" id="CAADIE010000029">
    <property type="protein sequence ID" value="VFR45782.1"/>
    <property type="molecule type" value="Genomic_DNA"/>
</dbReference>
<feature type="transmembrane region" description="Helical" evidence="1">
    <location>
        <begin position="296"/>
        <end position="314"/>
    </location>
</feature>
<sequence>MVRHLEGKKSEFPIQMYRKKPLFPINGRAYHACSTRCVPTIACCFPMTAIPVKESPTLLDILLLGGAQILVWGGSFFLLSVLADPIGQDTGWPRQWVLGALSLGILVSGLLSPWLGRALARWGGRGLLGASGIIVAAGLLVLAASQHLAVYVLAWVIIGAGMACGLYDALFAALGSLYGVRARRAISHITLISGLCTTLVWPVMAAMVSQFGWRTACVLYAALLLVSVVPMYRRALPAHRAVTAATTTAGQGGHGLDRGVYWLMSASFTVAAVLMTAMMVQLISLLQARGATLGEAIGLAALLGPAQVGARIVFMAMKTMHPIWPALASVVLTLLGLVLLTVAPAYAAIALLMYGAGNGMRAIVRGTLPLALCDARDYAAVMGRLARPALIGQAATPLVGGLCLQYLGASPTFWVLCVLAGVNVMLTVWLWRRLAAAA</sequence>
<evidence type="ECO:0000256" key="1">
    <source>
        <dbReference type="SAM" id="Phobius"/>
    </source>
</evidence>
<dbReference type="SUPFAM" id="SSF103473">
    <property type="entry name" value="MFS general substrate transporter"/>
    <property type="match status" value="1"/>
</dbReference>
<dbReference type="GO" id="GO:0022857">
    <property type="term" value="F:transmembrane transporter activity"/>
    <property type="evidence" value="ECO:0007669"/>
    <property type="project" value="InterPro"/>
</dbReference>
<feature type="transmembrane region" description="Helical" evidence="1">
    <location>
        <begin position="61"/>
        <end position="83"/>
    </location>
</feature>
<evidence type="ECO:0000313" key="2">
    <source>
        <dbReference type="EMBL" id="VFR40546.1"/>
    </source>
</evidence>
<feature type="transmembrane region" description="Helical" evidence="1">
    <location>
        <begin position="185"/>
        <end position="205"/>
    </location>
</feature>
<dbReference type="AlphaFoldDB" id="A0A484QS84"/>
<feature type="transmembrane region" description="Helical" evidence="1">
    <location>
        <begin position="326"/>
        <end position="354"/>
    </location>
</feature>
<feature type="transmembrane region" description="Helical" evidence="1">
    <location>
        <begin position="260"/>
        <end position="284"/>
    </location>
</feature>
<evidence type="ECO:0000313" key="3">
    <source>
        <dbReference type="EMBL" id="VFR45782.1"/>
    </source>
</evidence>
<keyword evidence="1" id="KW-1133">Transmembrane helix</keyword>
<name>A0A484QS84_9ZZZZ</name>
<feature type="transmembrane region" description="Helical" evidence="1">
    <location>
        <begin position="211"/>
        <end position="232"/>
    </location>
</feature>
<organism evidence="2">
    <name type="scientific">plant metagenome</name>
    <dbReference type="NCBI Taxonomy" id="1297885"/>
    <lineage>
        <taxon>unclassified sequences</taxon>
        <taxon>metagenomes</taxon>
        <taxon>organismal metagenomes</taxon>
    </lineage>
</organism>
<proteinExistence type="predicted"/>
<reference evidence="2" key="1">
    <citation type="submission" date="2019-03" db="EMBL/GenBank/DDBJ databases">
        <authorList>
            <person name="Danneels B."/>
        </authorList>
    </citation>
    <scope>NUCLEOTIDE SEQUENCE</scope>
</reference>
<dbReference type="Gene3D" id="1.20.1250.20">
    <property type="entry name" value="MFS general substrate transporter like domains"/>
    <property type="match status" value="1"/>
</dbReference>
<keyword evidence="1" id="KW-0812">Transmembrane</keyword>
<feature type="transmembrane region" description="Helical" evidence="1">
    <location>
        <begin position="412"/>
        <end position="431"/>
    </location>
</feature>
<feature type="transmembrane region" description="Helical" evidence="1">
    <location>
        <begin position="127"/>
        <end position="144"/>
    </location>
</feature>
<accession>A0A484QS84</accession>
<feature type="transmembrane region" description="Helical" evidence="1">
    <location>
        <begin position="150"/>
        <end position="173"/>
    </location>
</feature>
<protein>
    <submittedName>
        <fullName evidence="2">Major facilitator superfamily</fullName>
    </submittedName>
</protein>
<gene>
    <name evidence="3" type="ORF">BER1_1214</name>
    <name evidence="2" type="ORF">BER2_1150</name>
</gene>
<dbReference type="InterPro" id="IPR011701">
    <property type="entry name" value="MFS"/>
</dbReference>
<keyword evidence="1" id="KW-0472">Membrane</keyword>
<dbReference type="EMBL" id="CAADIH010000013">
    <property type="protein sequence ID" value="VFR40546.1"/>
    <property type="molecule type" value="Genomic_DNA"/>
</dbReference>